<feature type="domain" description="CHK kinase-like" evidence="1">
    <location>
        <begin position="516"/>
        <end position="710"/>
    </location>
</feature>
<dbReference type="PANTHER" id="PTHR11012:SF30">
    <property type="entry name" value="PROTEIN KINASE-LIKE DOMAIN-CONTAINING"/>
    <property type="match status" value="1"/>
</dbReference>
<organism evidence="2 3">
    <name type="scientific">Tribolium castaneum</name>
    <name type="common">Red flour beetle</name>
    <dbReference type="NCBI Taxonomy" id="7070"/>
    <lineage>
        <taxon>Eukaryota</taxon>
        <taxon>Metazoa</taxon>
        <taxon>Ecdysozoa</taxon>
        <taxon>Arthropoda</taxon>
        <taxon>Hexapoda</taxon>
        <taxon>Insecta</taxon>
        <taxon>Pterygota</taxon>
        <taxon>Neoptera</taxon>
        <taxon>Endopterygota</taxon>
        <taxon>Coleoptera</taxon>
        <taxon>Polyphaga</taxon>
        <taxon>Cucujiformia</taxon>
        <taxon>Tenebrionidae</taxon>
        <taxon>Tenebrionidae incertae sedis</taxon>
        <taxon>Tribolium</taxon>
    </lineage>
</organism>
<evidence type="ECO:0000313" key="3">
    <source>
        <dbReference type="Proteomes" id="UP000007266"/>
    </source>
</evidence>
<dbReference type="AlphaFoldDB" id="D6WTG8"/>
<dbReference type="SMART" id="SM00587">
    <property type="entry name" value="CHK"/>
    <property type="match status" value="2"/>
</dbReference>
<gene>
    <name evidence="2" type="primary">AUGUSTUS-3.0.2_09653</name>
    <name evidence="2" type="ORF">TcasGA2_TC009653</name>
</gene>
<dbReference type="InterPro" id="IPR011009">
    <property type="entry name" value="Kinase-like_dom_sf"/>
</dbReference>
<feature type="domain" description="CHK kinase-like" evidence="1">
    <location>
        <begin position="123"/>
        <end position="315"/>
    </location>
</feature>
<proteinExistence type="predicted"/>
<dbReference type="SUPFAM" id="SSF56112">
    <property type="entry name" value="Protein kinase-like (PK-like)"/>
    <property type="match status" value="2"/>
</dbReference>
<dbReference type="Gene3D" id="3.90.1200.10">
    <property type="match status" value="2"/>
</dbReference>
<reference evidence="2 3" key="1">
    <citation type="journal article" date="2008" name="Nature">
        <title>The genome of the model beetle and pest Tribolium castaneum.</title>
        <authorList>
            <consortium name="Tribolium Genome Sequencing Consortium"/>
            <person name="Richards S."/>
            <person name="Gibbs R.A."/>
            <person name="Weinstock G.M."/>
            <person name="Brown S.J."/>
            <person name="Denell R."/>
            <person name="Beeman R.W."/>
            <person name="Gibbs R."/>
            <person name="Beeman R.W."/>
            <person name="Brown S.J."/>
            <person name="Bucher G."/>
            <person name="Friedrich M."/>
            <person name="Grimmelikhuijzen C.J."/>
            <person name="Klingler M."/>
            <person name="Lorenzen M."/>
            <person name="Richards S."/>
            <person name="Roth S."/>
            <person name="Schroder R."/>
            <person name="Tautz D."/>
            <person name="Zdobnov E.M."/>
            <person name="Muzny D."/>
            <person name="Gibbs R.A."/>
            <person name="Weinstock G.M."/>
            <person name="Attaway T."/>
            <person name="Bell S."/>
            <person name="Buhay C.J."/>
            <person name="Chandrabose M.N."/>
            <person name="Chavez D."/>
            <person name="Clerk-Blankenburg K.P."/>
            <person name="Cree A."/>
            <person name="Dao M."/>
            <person name="Davis C."/>
            <person name="Chacko J."/>
            <person name="Dinh H."/>
            <person name="Dugan-Rocha S."/>
            <person name="Fowler G."/>
            <person name="Garner T.T."/>
            <person name="Garnes J."/>
            <person name="Gnirke A."/>
            <person name="Hawes A."/>
            <person name="Hernandez J."/>
            <person name="Hines S."/>
            <person name="Holder M."/>
            <person name="Hume J."/>
            <person name="Jhangiani S.N."/>
            <person name="Joshi V."/>
            <person name="Khan Z.M."/>
            <person name="Jackson L."/>
            <person name="Kovar C."/>
            <person name="Kowis A."/>
            <person name="Lee S."/>
            <person name="Lewis L.R."/>
            <person name="Margolis J."/>
            <person name="Morgan M."/>
            <person name="Nazareth L.V."/>
            <person name="Nguyen N."/>
            <person name="Okwuonu G."/>
            <person name="Parker D."/>
            <person name="Richards S."/>
            <person name="Ruiz S.J."/>
            <person name="Santibanez J."/>
            <person name="Savard J."/>
            <person name="Scherer S.E."/>
            <person name="Schneider B."/>
            <person name="Sodergren E."/>
            <person name="Tautz D."/>
            <person name="Vattahil S."/>
            <person name="Villasana D."/>
            <person name="White C.S."/>
            <person name="Wright R."/>
            <person name="Park Y."/>
            <person name="Beeman R.W."/>
            <person name="Lord J."/>
            <person name="Oppert B."/>
            <person name="Lorenzen M."/>
            <person name="Brown S."/>
            <person name="Wang L."/>
            <person name="Savard J."/>
            <person name="Tautz D."/>
            <person name="Richards S."/>
            <person name="Weinstock G."/>
            <person name="Gibbs R.A."/>
            <person name="Liu Y."/>
            <person name="Worley K."/>
            <person name="Weinstock G."/>
            <person name="Elsik C.G."/>
            <person name="Reese J.T."/>
            <person name="Elhaik E."/>
            <person name="Landan G."/>
            <person name="Graur D."/>
            <person name="Arensburger P."/>
            <person name="Atkinson P."/>
            <person name="Beeman R.W."/>
            <person name="Beidler J."/>
            <person name="Brown S.J."/>
            <person name="Demuth J.P."/>
            <person name="Drury D.W."/>
            <person name="Du Y.Z."/>
            <person name="Fujiwara H."/>
            <person name="Lorenzen M."/>
            <person name="Maselli V."/>
            <person name="Osanai M."/>
            <person name="Park Y."/>
            <person name="Robertson H.M."/>
            <person name="Tu Z."/>
            <person name="Wang J.J."/>
            <person name="Wang S."/>
            <person name="Richards S."/>
            <person name="Song H."/>
            <person name="Zhang L."/>
            <person name="Sodergren E."/>
            <person name="Werner D."/>
            <person name="Stanke M."/>
            <person name="Morgenstern B."/>
            <person name="Solovyev V."/>
            <person name="Kosarev P."/>
            <person name="Brown G."/>
            <person name="Chen H.C."/>
            <person name="Ermolaeva O."/>
            <person name="Hlavina W."/>
            <person name="Kapustin Y."/>
            <person name="Kiryutin B."/>
            <person name="Kitts P."/>
            <person name="Maglott D."/>
            <person name="Pruitt K."/>
            <person name="Sapojnikov V."/>
            <person name="Souvorov A."/>
            <person name="Mackey A.J."/>
            <person name="Waterhouse R.M."/>
            <person name="Wyder S."/>
            <person name="Zdobnov E.M."/>
            <person name="Zdobnov E.M."/>
            <person name="Wyder S."/>
            <person name="Kriventseva E.V."/>
            <person name="Kadowaki T."/>
            <person name="Bork P."/>
            <person name="Aranda M."/>
            <person name="Bao R."/>
            <person name="Beermann A."/>
            <person name="Berns N."/>
            <person name="Bolognesi R."/>
            <person name="Bonneton F."/>
            <person name="Bopp D."/>
            <person name="Brown S.J."/>
            <person name="Bucher G."/>
            <person name="Butts T."/>
            <person name="Chaumot A."/>
            <person name="Denell R.E."/>
            <person name="Ferrier D.E."/>
            <person name="Friedrich M."/>
            <person name="Gordon C.M."/>
            <person name="Jindra M."/>
            <person name="Klingler M."/>
            <person name="Lan Q."/>
            <person name="Lattorff H.M."/>
            <person name="Laudet V."/>
            <person name="von Levetsow C."/>
            <person name="Liu Z."/>
            <person name="Lutz R."/>
            <person name="Lynch J.A."/>
            <person name="da Fonseca R.N."/>
            <person name="Posnien N."/>
            <person name="Reuter R."/>
            <person name="Roth S."/>
            <person name="Savard J."/>
            <person name="Schinko J.B."/>
            <person name="Schmitt C."/>
            <person name="Schoppmeier M."/>
            <person name="Schroder R."/>
            <person name="Shippy T.D."/>
            <person name="Simonnet F."/>
            <person name="Marques-Souza H."/>
            <person name="Tautz D."/>
            <person name="Tomoyasu Y."/>
            <person name="Trauner J."/>
            <person name="Van der Zee M."/>
            <person name="Vervoort M."/>
            <person name="Wittkopp N."/>
            <person name="Wimmer E.A."/>
            <person name="Yang X."/>
            <person name="Jones A.K."/>
            <person name="Sattelle D.B."/>
            <person name="Ebert P.R."/>
            <person name="Nelson D."/>
            <person name="Scott J.G."/>
            <person name="Beeman R.W."/>
            <person name="Muthukrishnan S."/>
            <person name="Kramer K.J."/>
            <person name="Arakane Y."/>
            <person name="Beeman R.W."/>
            <person name="Zhu Q."/>
            <person name="Hogenkamp D."/>
            <person name="Dixit R."/>
            <person name="Oppert B."/>
            <person name="Jiang H."/>
            <person name="Zou Z."/>
            <person name="Marshall J."/>
            <person name="Elpidina E."/>
            <person name="Vinokurov K."/>
            <person name="Oppert C."/>
            <person name="Zou Z."/>
            <person name="Evans J."/>
            <person name="Lu Z."/>
            <person name="Zhao P."/>
            <person name="Sumathipala N."/>
            <person name="Altincicek B."/>
            <person name="Vilcinskas A."/>
            <person name="Williams M."/>
            <person name="Hultmark D."/>
            <person name="Hetru C."/>
            <person name="Jiang H."/>
            <person name="Grimmelikhuijzen C.J."/>
            <person name="Hauser F."/>
            <person name="Cazzamali G."/>
            <person name="Williamson M."/>
            <person name="Park Y."/>
            <person name="Li B."/>
            <person name="Tanaka Y."/>
            <person name="Predel R."/>
            <person name="Neupert S."/>
            <person name="Schachtner J."/>
            <person name="Verleyen P."/>
            <person name="Raible F."/>
            <person name="Bork P."/>
            <person name="Friedrich M."/>
            <person name="Walden K.K."/>
            <person name="Robertson H.M."/>
            <person name="Angeli S."/>
            <person name="Foret S."/>
            <person name="Bucher G."/>
            <person name="Schuetz S."/>
            <person name="Maleszka R."/>
            <person name="Wimmer E.A."/>
            <person name="Beeman R.W."/>
            <person name="Lorenzen M."/>
            <person name="Tomoyasu Y."/>
            <person name="Miller S.C."/>
            <person name="Grossmann D."/>
            <person name="Bucher G."/>
        </authorList>
    </citation>
    <scope>NUCLEOTIDE SEQUENCE [LARGE SCALE GENOMIC DNA]</scope>
    <source>
        <strain evidence="2 3">Georgia GA2</strain>
    </source>
</reference>
<evidence type="ECO:0000259" key="1">
    <source>
        <dbReference type="SMART" id="SM00587"/>
    </source>
</evidence>
<dbReference type="eggNOG" id="ENOG502SGND">
    <property type="taxonomic scope" value="Eukaryota"/>
</dbReference>
<dbReference type="OMA" id="QEANFND"/>
<keyword evidence="3" id="KW-1185">Reference proteome</keyword>
<dbReference type="InterPro" id="IPR004119">
    <property type="entry name" value="EcKL"/>
</dbReference>
<name>D6WTG8_TRICA</name>
<protein>
    <recommendedName>
        <fullName evidence="1">CHK kinase-like domain-containing protein</fullName>
    </recommendedName>
</protein>
<dbReference type="InterPro" id="IPR015897">
    <property type="entry name" value="CHK_kinase-like"/>
</dbReference>
<dbReference type="EMBL" id="KQ971352">
    <property type="protein sequence ID" value="EFA06722.2"/>
    <property type="molecule type" value="Genomic_DNA"/>
</dbReference>
<reference evidence="2 3" key="2">
    <citation type="journal article" date="2010" name="Nucleic Acids Res.">
        <title>BeetleBase in 2010: revisions to provide comprehensive genomic information for Tribolium castaneum.</title>
        <authorList>
            <person name="Kim H.S."/>
            <person name="Murphy T."/>
            <person name="Xia J."/>
            <person name="Caragea D."/>
            <person name="Park Y."/>
            <person name="Beeman R.W."/>
            <person name="Lorenzen M.D."/>
            <person name="Butcher S."/>
            <person name="Manak J.R."/>
            <person name="Brown S.J."/>
        </authorList>
    </citation>
    <scope>GENOME REANNOTATION</scope>
    <source>
        <strain evidence="2 3">Georgia GA2</strain>
    </source>
</reference>
<dbReference type="PANTHER" id="PTHR11012">
    <property type="entry name" value="PROTEIN KINASE-LIKE DOMAIN-CONTAINING"/>
    <property type="match status" value="1"/>
</dbReference>
<dbReference type="InParanoid" id="D6WTG8"/>
<accession>D6WTG8</accession>
<evidence type="ECO:0000313" key="2">
    <source>
        <dbReference type="EMBL" id="EFA06722.2"/>
    </source>
</evidence>
<dbReference type="HOGENOM" id="CLU_363820_0_0_1"/>
<dbReference type="Proteomes" id="UP000007266">
    <property type="component" value="Linkage group 7"/>
</dbReference>
<dbReference type="Pfam" id="PF02958">
    <property type="entry name" value="EcKL"/>
    <property type="match status" value="2"/>
</dbReference>
<sequence length="791" mass="92051">MSHTSNEIEVKSWLAKILKNADNFSVKIEGNSEKGDGYLGDILFVQVTENTAKKHNLVLKCAKKSKLLREKSPVQEAYLNEILFYETVYPDFVRFQRERGVENGFDNVVKCYGTLISGDMEIIAMDNLKKKGYVLWDRKIPLTRKHIDLVASAYGKLHAISIAMRDQEPQRFESLAKKPFDFFVKFMKMSDMITTMERNFDEITDLMAGELEDGVLRKWKDSKRRIRPFWENLREIVTGMKVLTHGDCWNNNFMHYHINGEPADFVMIDWQLIYLTSPIYDLSYFLFACISEEDINDLDKILQLYHSSLRDHLKKLGSNPDLYPFEDLVNDWKKYSFYGVIITNIIHKFVQSDKDEVPDLVDSVESGEDMADVFNLPIKNTEDYKKRRLYITKYVVEQEMSTQLEANIKQWLAKALKSQNLSDFSVKLVGNSGKGDGYVGDITFVQLSTPHQTYNLVVKCSKQSKVFTRIFLREIFFYDTLLPTFIKFQKERNLAEIFGSVAKCYGTYTSENIHVIILEDLKKLGYELWPVSKPMNREHIEMVVREYGKFHATSVALKILKPEKFQEILATLSRTVSDMFRTPEMQSIVRKSLKKAIELIEEEVAEEIVTKLKHLVEKIQNTTLEFEENSRLNVVCHGGCWNNNYMYKYDGSTKNVPSKLVIIDWQIATCGTPIADLSYFLFSYISAKDIEHLEDLLLVYHQSFSNHLEKFGLIPENLYPREQFLNDWQACSKYGLVLAIRSVRTSFIEKDEIVDLEEALQQGVELADYFTRDIRNMKGYKSRITYLVNSK</sequence>